<keyword evidence="2" id="KW-1185">Reference proteome</keyword>
<reference evidence="2" key="1">
    <citation type="submission" date="2016-10" db="EMBL/GenBank/DDBJ databases">
        <authorList>
            <person name="Varghese N."/>
            <person name="Submissions S."/>
        </authorList>
    </citation>
    <scope>NUCLEOTIDE SEQUENCE [LARGE SCALE GENOMIC DNA]</scope>
    <source>
        <strain evidence="2">DSM 25811 / CCM 8410 / LMG 26954 / E90</strain>
    </source>
</reference>
<sequence>MNQSDFSNIVKEFIIRSCPEFAGKILYYEDDSFDCELRSESDLFSIWIATYNCEITIGLRDPLGKSDIHTHIEFNHYDNEDFEDAFNYLKNFIERIKTEKLILVKKNDENYDWLDVDDFRGSIHSKISWKRN</sequence>
<dbReference type="RefSeq" id="WP_090388952.1">
    <property type="nucleotide sequence ID" value="NZ_FMZO01000002.1"/>
</dbReference>
<accession>A0A1G6LGA2</accession>
<organism evidence="1 2">
    <name type="scientific">Niabella drilacis (strain DSM 25811 / CCM 8410 / CCUG 62505 / LMG 26954 / E90)</name>
    <dbReference type="NCBI Taxonomy" id="1285928"/>
    <lineage>
        <taxon>Bacteria</taxon>
        <taxon>Pseudomonadati</taxon>
        <taxon>Bacteroidota</taxon>
        <taxon>Chitinophagia</taxon>
        <taxon>Chitinophagales</taxon>
        <taxon>Chitinophagaceae</taxon>
        <taxon>Niabella</taxon>
    </lineage>
</organism>
<evidence type="ECO:0000313" key="1">
    <source>
        <dbReference type="EMBL" id="SDC42261.1"/>
    </source>
</evidence>
<dbReference type="Proteomes" id="UP000198757">
    <property type="component" value="Unassembled WGS sequence"/>
</dbReference>
<gene>
    <name evidence="1" type="ORF">SAMN04487894_102339</name>
</gene>
<dbReference type="EMBL" id="FMZO01000002">
    <property type="protein sequence ID" value="SDC42261.1"/>
    <property type="molecule type" value="Genomic_DNA"/>
</dbReference>
<proteinExistence type="predicted"/>
<name>A0A1G6LGA2_NIADE</name>
<dbReference type="OrthoDB" id="676831at2"/>
<dbReference type="STRING" id="1285928.SAMN04487894_102339"/>
<protein>
    <submittedName>
        <fullName evidence="1">Uncharacterized protein</fullName>
    </submittedName>
</protein>
<dbReference type="AlphaFoldDB" id="A0A1G6LGA2"/>
<evidence type="ECO:0000313" key="2">
    <source>
        <dbReference type="Proteomes" id="UP000198757"/>
    </source>
</evidence>